<sequence>MGDHYMHLSPSHHTQDEFYNESTLHIRAQSTGPLTTAVVCTTSDTINTYSSVAPFSYSLSYDSSLPTPVSVVGSPSSSDKASIKMEHSFSNTGIDSQQPTPPGTARPTTSDWFNNNQNHSAIRTTQSSSPMNLNPSAGLLGMHGLGSTHSSAQTNIPASSGDYYFGSYGIPHPDPQDDMSPPIASSVLFPTTPHVNPSALLRSYPLPSNSHVPLAPAPQVPILGSTTYPGVHGTPITPIEGINHFGPLMIGVHPSHKRNPRKQNSKRGQIRKRPRGNIRRQLSRNNPEDFDENDEERSNDEFSPVRHVEQEQKSRPKLQLRPDPSKPEDMFVFNLREDLIQFKGKGMWDKIAEIYEQHYEKKNRAALQMQLSRAVARLAIWPEEEDRALLEAIAEYDKRRYSDLIKIMKEKGGCRYWEWKPEHIAKRLAELGEEEFDPETKPKTIRRRRKETQRQRTQQPNLWNQPSPPSAMYDGHGLSTETRINLTAEQEEQLFRNLFEPEPESPVPENTEISESTPPSRRVSTHQELNQAQSERVAKQACDKMIAKQQQQPPRQHDNMSYYNNQFAG</sequence>
<feature type="compositionally biased region" description="Acidic residues" evidence="1">
    <location>
        <begin position="288"/>
        <end position="298"/>
    </location>
</feature>
<accession>A0A9P8UT50</accession>
<keyword evidence="3" id="KW-1185">Reference proteome</keyword>
<reference evidence="2" key="1">
    <citation type="journal article" date="2021" name="Nat. Commun.">
        <title>Genetic determinants of endophytism in the Arabidopsis root mycobiome.</title>
        <authorList>
            <person name="Mesny F."/>
            <person name="Miyauchi S."/>
            <person name="Thiergart T."/>
            <person name="Pickel B."/>
            <person name="Atanasova L."/>
            <person name="Karlsson M."/>
            <person name="Huettel B."/>
            <person name="Barry K.W."/>
            <person name="Haridas S."/>
            <person name="Chen C."/>
            <person name="Bauer D."/>
            <person name="Andreopoulos W."/>
            <person name="Pangilinan J."/>
            <person name="LaButti K."/>
            <person name="Riley R."/>
            <person name="Lipzen A."/>
            <person name="Clum A."/>
            <person name="Drula E."/>
            <person name="Henrissat B."/>
            <person name="Kohler A."/>
            <person name="Grigoriev I.V."/>
            <person name="Martin F.M."/>
            <person name="Hacquard S."/>
        </authorList>
    </citation>
    <scope>NUCLEOTIDE SEQUENCE</scope>
    <source>
        <strain evidence="2">MPI-SDFR-AT-0073</strain>
    </source>
</reference>
<feature type="region of interest" description="Disordered" evidence="1">
    <location>
        <begin position="434"/>
        <end position="477"/>
    </location>
</feature>
<feature type="compositionally biased region" description="Basic and acidic residues" evidence="1">
    <location>
        <begin position="536"/>
        <end position="546"/>
    </location>
</feature>
<feature type="region of interest" description="Disordered" evidence="1">
    <location>
        <begin position="90"/>
        <end position="116"/>
    </location>
</feature>
<dbReference type="AlphaFoldDB" id="A0A9P8UT50"/>
<feature type="compositionally biased region" description="Basic residues" evidence="1">
    <location>
        <begin position="254"/>
        <end position="282"/>
    </location>
</feature>
<feature type="compositionally biased region" description="Basic and acidic residues" evidence="1">
    <location>
        <begin position="299"/>
        <end position="314"/>
    </location>
</feature>
<evidence type="ECO:0000256" key="1">
    <source>
        <dbReference type="SAM" id="MobiDB-lite"/>
    </source>
</evidence>
<dbReference type="RefSeq" id="XP_045962102.1">
    <property type="nucleotide sequence ID" value="XM_046095419.1"/>
</dbReference>
<feature type="compositionally biased region" description="Polar residues" evidence="1">
    <location>
        <begin position="548"/>
        <end position="569"/>
    </location>
</feature>
<proteinExistence type="predicted"/>
<evidence type="ECO:0000313" key="2">
    <source>
        <dbReference type="EMBL" id="KAH6657868.1"/>
    </source>
</evidence>
<dbReference type="Proteomes" id="UP000758603">
    <property type="component" value="Unassembled WGS sequence"/>
</dbReference>
<feature type="compositionally biased region" description="Polar residues" evidence="1">
    <location>
        <begin position="106"/>
        <end position="116"/>
    </location>
</feature>
<dbReference type="EMBL" id="JAGPXC010000002">
    <property type="protein sequence ID" value="KAH6657868.1"/>
    <property type="molecule type" value="Genomic_DNA"/>
</dbReference>
<dbReference type="InterPro" id="IPR001005">
    <property type="entry name" value="SANT/Myb"/>
</dbReference>
<organism evidence="2 3">
    <name type="scientific">Truncatella angustata</name>
    <dbReference type="NCBI Taxonomy" id="152316"/>
    <lineage>
        <taxon>Eukaryota</taxon>
        <taxon>Fungi</taxon>
        <taxon>Dikarya</taxon>
        <taxon>Ascomycota</taxon>
        <taxon>Pezizomycotina</taxon>
        <taxon>Sordariomycetes</taxon>
        <taxon>Xylariomycetidae</taxon>
        <taxon>Amphisphaeriales</taxon>
        <taxon>Sporocadaceae</taxon>
        <taxon>Truncatella</taxon>
    </lineage>
</organism>
<comment type="caution">
    <text evidence="2">The sequence shown here is derived from an EMBL/GenBank/DDBJ whole genome shotgun (WGS) entry which is preliminary data.</text>
</comment>
<evidence type="ECO:0000313" key="3">
    <source>
        <dbReference type="Proteomes" id="UP000758603"/>
    </source>
</evidence>
<gene>
    <name evidence="2" type="ORF">BKA67DRAFT_201373</name>
</gene>
<feature type="region of interest" description="Disordered" evidence="1">
    <location>
        <begin position="500"/>
        <end position="569"/>
    </location>
</feature>
<dbReference type="CDD" id="cd00167">
    <property type="entry name" value="SANT"/>
    <property type="match status" value="1"/>
</dbReference>
<dbReference type="OrthoDB" id="5421421at2759"/>
<feature type="region of interest" description="Disordered" evidence="1">
    <location>
        <begin position="247"/>
        <end position="326"/>
    </location>
</feature>
<protein>
    <submittedName>
        <fullName evidence="2">Uncharacterized protein</fullName>
    </submittedName>
</protein>
<name>A0A9P8UT50_9PEZI</name>
<dbReference type="GeneID" id="70124312"/>